<dbReference type="Proteomes" id="UP001597040">
    <property type="component" value="Unassembled WGS sequence"/>
</dbReference>
<keyword evidence="3 5" id="KW-0238">DNA-binding</keyword>
<keyword evidence="8" id="KW-1185">Reference proteome</keyword>
<dbReference type="Pfam" id="PF00440">
    <property type="entry name" value="TetR_N"/>
    <property type="match status" value="1"/>
</dbReference>
<evidence type="ECO:0000313" key="8">
    <source>
        <dbReference type="Proteomes" id="UP001597040"/>
    </source>
</evidence>
<dbReference type="InterPro" id="IPR009057">
    <property type="entry name" value="Homeodomain-like_sf"/>
</dbReference>
<dbReference type="PROSITE" id="PS50977">
    <property type="entry name" value="HTH_TETR_2"/>
    <property type="match status" value="1"/>
</dbReference>
<protein>
    <submittedName>
        <fullName evidence="7">TetR/AcrR family transcriptional regulator</fullName>
    </submittedName>
</protein>
<dbReference type="Gene3D" id="1.10.357.10">
    <property type="entry name" value="Tetracycline Repressor, domain 2"/>
    <property type="match status" value="1"/>
</dbReference>
<dbReference type="RefSeq" id="WP_390361034.1">
    <property type="nucleotide sequence ID" value="NZ_JBHTKJ010000016.1"/>
</dbReference>
<dbReference type="SUPFAM" id="SSF48498">
    <property type="entry name" value="Tetracyclin repressor-like, C-terminal domain"/>
    <property type="match status" value="1"/>
</dbReference>
<dbReference type="InterPro" id="IPR036271">
    <property type="entry name" value="Tet_transcr_reg_TetR-rel_C_sf"/>
</dbReference>
<organism evidence="7 8">
    <name type="scientific">Virgibacillus byunsanensis</name>
    <dbReference type="NCBI Taxonomy" id="570945"/>
    <lineage>
        <taxon>Bacteria</taxon>
        <taxon>Bacillati</taxon>
        <taxon>Bacillota</taxon>
        <taxon>Bacilli</taxon>
        <taxon>Bacillales</taxon>
        <taxon>Bacillaceae</taxon>
        <taxon>Virgibacillus</taxon>
    </lineage>
</organism>
<evidence type="ECO:0000256" key="1">
    <source>
        <dbReference type="ARBA" id="ARBA00022491"/>
    </source>
</evidence>
<keyword evidence="1" id="KW-0678">Repressor</keyword>
<dbReference type="Pfam" id="PF13977">
    <property type="entry name" value="TetR_C_6"/>
    <property type="match status" value="1"/>
</dbReference>
<dbReference type="PANTHER" id="PTHR47506:SF6">
    <property type="entry name" value="HTH-TYPE TRANSCRIPTIONAL REPRESSOR NEMR"/>
    <property type="match status" value="1"/>
</dbReference>
<dbReference type="InterPro" id="IPR039538">
    <property type="entry name" value="BetI_C"/>
</dbReference>
<reference evidence="8" key="1">
    <citation type="journal article" date="2019" name="Int. J. Syst. Evol. Microbiol.">
        <title>The Global Catalogue of Microorganisms (GCM) 10K type strain sequencing project: providing services to taxonomists for standard genome sequencing and annotation.</title>
        <authorList>
            <consortium name="The Broad Institute Genomics Platform"/>
            <consortium name="The Broad Institute Genome Sequencing Center for Infectious Disease"/>
            <person name="Wu L."/>
            <person name="Ma J."/>
        </authorList>
    </citation>
    <scope>NUCLEOTIDE SEQUENCE [LARGE SCALE GENOMIC DNA]</scope>
    <source>
        <strain evidence="8">CCUG 56754</strain>
    </source>
</reference>
<sequence>MPKISEEAKEEKRLALLEAALECFSTKGYYASSVDDIVQYSNLSKGSVYNYFKSKEEMFITLLQYQTKTSLENLTVVLNEIESPLEKLKYWINMDIPYNLKKKKMMRVHLEFWLYSTDSPEIKRVLTDRFDIVLGKVKDIIAEGQQAGEFKKDIDPEKAGAMFWSLHDGVWLHALVRYNEKELEALIKEMEKTMLSYLL</sequence>
<dbReference type="PRINTS" id="PR00455">
    <property type="entry name" value="HTHTETR"/>
</dbReference>
<keyword evidence="4" id="KW-0804">Transcription</keyword>
<evidence type="ECO:0000256" key="5">
    <source>
        <dbReference type="PROSITE-ProRule" id="PRU00335"/>
    </source>
</evidence>
<dbReference type="Gene3D" id="1.10.10.60">
    <property type="entry name" value="Homeodomain-like"/>
    <property type="match status" value="1"/>
</dbReference>
<evidence type="ECO:0000259" key="6">
    <source>
        <dbReference type="PROSITE" id="PS50977"/>
    </source>
</evidence>
<dbReference type="SUPFAM" id="SSF46689">
    <property type="entry name" value="Homeodomain-like"/>
    <property type="match status" value="1"/>
</dbReference>
<dbReference type="InterPro" id="IPR001647">
    <property type="entry name" value="HTH_TetR"/>
</dbReference>
<feature type="DNA-binding region" description="H-T-H motif" evidence="5">
    <location>
        <begin position="33"/>
        <end position="52"/>
    </location>
</feature>
<evidence type="ECO:0000256" key="3">
    <source>
        <dbReference type="ARBA" id="ARBA00023125"/>
    </source>
</evidence>
<feature type="domain" description="HTH tetR-type" evidence="6">
    <location>
        <begin position="10"/>
        <end position="70"/>
    </location>
</feature>
<dbReference type="EMBL" id="JBHTKJ010000016">
    <property type="protein sequence ID" value="MFD1038241.1"/>
    <property type="molecule type" value="Genomic_DNA"/>
</dbReference>
<proteinExistence type="predicted"/>
<accession>A0ABW3LIM5</accession>
<evidence type="ECO:0000256" key="2">
    <source>
        <dbReference type="ARBA" id="ARBA00023015"/>
    </source>
</evidence>
<keyword evidence="2" id="KW-0805">Transcription regulation</keyword>
<dbReference type="PROSITE" id="PS01081">
    <property type="entry name" value="HTH_TETR_1"/>
    <property type="match status" value="1"/>
</dbReference>
<dbReference type="InterPro" id="IPR023772">
    <property type="entry name" value="DNA-bd_HTH_TetR-type_CS"/>
</dbReference>
<evidence type="ECO:0000313" key="7">
    <source>
        <dbReference type="EMBL" id="MFD1038241.1"/>
    </source>
</evidence>
<name>A0ABW3LIM5_9BACI</name>
<gene>
    <name evidence="7" type="ORF">ACFQ3N_07435</name>
</gene>
<evidence type="ECO:0000256" key="4">
    <source>
        <dbReference type="ARBA" id="ARBA00023163"/>
    </source>
</evidence>
<dbReference type="PANTHER" id="PTHR47506">
    <property type="entry name" value="TRANSCRIPTIONAL REGULATORY PROTEIN"/>
    <property type="match status" value="1"/>
</dbReference>
<comment type="caution">
    <text evidence="7">The sequence shown here is derived from an EMBL/GenBank/DDBJ whole genome shotgun (WGS) entry which is preliminary data.</text>
</comment>